<evidence type="ECO:0000313" key="14">
    <source>
        <dbReference type="Proteomes" id="UP001500556"/>
    </source>
</evidence>
<gene>
    <name evidence="13" type="ORF">GCM10025782_32390</name>
</gene>
<feature type="transmembrane region" description="Helical" evidence="12">
    <location>
        <begin position="255"/>
        <end position="274"/>
    </location>
</feature>
<evidence type="ECO:0000313" key="13">
    <source>
        <dbReference type="EMBL" id="GAA4730822.1"/>
    </source>
</evidence>
<keyword evidence="9 12" id="KW-0472">Membrane</keyword>
<dbReference type="InterPro" id="IPR050450">
    <property type="entry name" value="COX15/CtaA_HemeA_synthase"/>
</dbReference>
<evidence type="ECO:0000256" key="5">
    <source>
        <dbReference type="ARBA" id="ARBA00022989"/>
    </source>
</evidence>
<feature type="transmembrane region" description="Helical" evidence="12">
    <location>
        <begin position="84"/>
        <end position="103"/>
    </location>
</feature>
<dbReference type="Proteomes" id="UP001500556">
    <property type="component" value="Unassembled WGS sequence"/>
</dbReference>
<evidence type="ECO:0000256" key="7">
    <source>
        <dbReference type="ARBA" id="ARBA00023004"/>
    </source>
</evidence>
<comment type="subcellular location">
    <subcellularLocation>
        <location evidence="1">Membrane</location>
        <topology evidence="1">Multi-pass membrane protein</topology>
    </subcellularLocation>
</comment>
<evidence type="ECO:0000256" key="4">
    <source>
        <dbReference type="ARBA" id="ARBA00022723"/>
    </source>
</evidence>
<evidence type="ECO:0000256" key="10">
    <source>
        <dbReference type="ARBA" id="ARBA00023157"/>
    </source>
</evidence>
<dbReference type="PANTHER" id="PTHR35457:SF1">
    <property type="entry name" value="HEME A SYNTHASE"/>
    <property type="match status" value="1"/>
</dbReference>
<dbReference type="RefSeq" id="WP_345504897.1">
    <property type="nucleotide sequence ID" value="NZ_BAABLO010000012.1"/>
</dbReference>
<keyword evidence="3 12" id="KW-0812">Transmembrane</keyword>
<feature type="transmembrane region" description="Helical" evidence="12">
    <location>
        <begin position="110"/>
        <end position="133"/>
    </location>
</feature>
<keyword evidence="5 12" id="KW-1133">Transmembrane helix</keyword>
<evidence type="ECO:0000256" key="2">
    <source>
        <dbReference type="ARBA" id="ARBA00022475"/>
    </source>
</evidence>
<keyword evidence="8" id="KW-0350">Heme biosynthesis</keyword>
<evidence type="ECO:0000256" key="1">
    <source>
        <dbReference type="ARBA" id="ARBA00004141"/>
    </source>
</evidence>
<evidence type="ECO:0000256" key="3">
    <source>
        <dbReference type="ARBA" id="ARBA00022692"/>
    </source>
</evidence>
<proteinExistence type="predicted"/>
<organism evidence="13 14">
    <name type="scientific">Pedococcus ginsenosidimutans</name>
    <dbReference type="NCBI Taxonomy" id="490570"/>
    <lineage>
        <taxon>Bacteria</taxon>
        <taxon>Bacillati</taxon>
        <taxon>Actinomycetota</taxon>
        <taxon>Actinomycetes</taxon>
        <taxon>Micrococcales</taxon>
        <taxon>Intrasporangiaceae</taxon>
        <taxon>Pedococcus</taxon>
    </lineage>
</organism>
<keyword evidence="4" id="KW-0479">Metal-binding</keyword>
<comment type="caution">
    <text evidence="13">The sequence shown here is derived from an EMBL/GenBank/DDBJ whole genome shotgun (WGS) entry which is preliminary data.</text>
</comment>
<protein>
    <submittedName>
        <fullName evidence="13">COX15/CtaA family protein</fullName>
    </submittedName>
</protein>
<reference evidence="14" key="1">
    <citation type="journal article" date="2019" name="Int. J. Syst. Evol. Microbiol.">
        <title>The Global Catalogue of Microorganisms (GCM) 10K type strain sequencing project: providing services to taxonomists for standard genome sequencing and annotation.</title>
        <authorList>
            <consortium name="The Broad Institute Genomics Platform"/>
            <consortium name="The Broad Institute Genome Sequencing Center for Infectious Disease"/>
            <person name="Wu L."/>
            <person name="Ma J."/>
        </authorList>
    </citation>
    <scope>NUCLEOTIDE SEQUENCE [LARGE SCALE GENOMIC DNA]</scope>
    <source>
        <strain evidence="14">JCM 18961</strain>
    </source>
</reference>
<feature type="transmembrane region" description="Helical" evidence="12">
    <location>
        <begin position="180"/>
        <end position="202"/>
    </location>
</feature>
<keyword evidence="2" id="KW-1003">Cell membrane</keyword>
<keyword evidence="6" id="KW-0560">Oxidoreductase</keyword>
<dbReference type="PANTHER" id="PTHR35457">
    <property type="entry name" value="HEME A SYNTHASE"/>
    <property type="match status" value="1"/>
</dbReference>
<keyword evidence="10" id="KW-1015">Disulfide bond</keyword>
<evidence type="ECO:0000256" key="12">
    <source>
        <dbReference type="SAM" id="Phobius"/>
    </source>
</evidence>
<evidence type="ECO:0000256" key="9">
    <source>
        <dbReference type="ARBA" id="ARBA00023136"/>
    </source>
</evidence>
<feature type="transmembrane region" description="Helical" evidence="12">
    <location>
        <begin position="26"/>
        <end position="46"/>
    </location>
</feature>
<keyword evidence="14" id="KW-1185">Reference proteome</keyword>
<dbReference type="EMBL" id="BAABLO010000012">
    <property type="protein sequence ID" value="GAA4730822.1"/>
    <property type="molecule type" value="Genomic_DNA"/>
</dbReference>
<comment type="pathway">
    <text evidence="11">Porphyrin-containing compound metabolism.</text>
</comment>
<keyword evidence="7" id="KW-0408">Iron</keyword>
<accession>A0ABP8YI08</accession>
<feature type="transmembrane region" description="Helical" evidence="12">
    <location>
        <begin position="139"/>
        <end position="160"/>
    </location>
</feature>
<evidence type="ECO:0000256" key="11">
    <source>
        <dbReference type="ARBA" id="ARBA00023444"/>
    </source>
</evidence>
<evidence type="ECO:0000256" key="6">
    <source>
        <dbReference type="ARBA" id="ARBA00023002"/>
    </source>
</evidence>
<dbReference type="Pfam" id="PF02628">
    <property type="entry name" value="COX15-CtaA"/>
    <property type="match status" value="1"/>
</dbReference>
<feature type="transmembrane region" description="Helical" evidence="12">
    <location>
        <begin position="280"/>
        <end position="302"/>
    </location>
</feature>
<feature type="transmembrane region" description="Helical" evidence="12">
    <location>
        <begin position="222"/>
        <end position="243"/>
    </location>
</feature>
<sequence>MTAAPVSTPGPTTMAAAPGTTWLPRLLLANLVVEVLIVVTGGLVRLTGSGLGCPTWPQCVPGSFTPVPHQAEGYHRYIEYGNRTLTSVVSIAALLAVVAVWRWADRRRDLLVPAFVVLGGVAVQAVLGGITVLTGLSPLTVAAHFLVSMVLVASAAFLYFRAQEPAGPRQLLVHPLAERLGWAACAVGAVVLALGTVVTGSGPHSGDAKEPARFGFDPRTVSWLHADAVMLFVGLVLAAWVAARLTGTGAAPARAWAAVAAVTVAQGVVGYTQYFTGLPWPVVVLHMLLATLLVVALTRAVVRQRATTGDA</sequence>
<dbReference type="InterPro" id="IPR003780">
    <property type="entry name" value="COX15/CtaA_fam"/>
</dbReference>
<evidence type="ECO:0000256" key="8">
    <source>
        <dbReference type="ARBA" id="ARBA00023133"/>
    </source>
</evidence>
<name>A0ABP8YI08_9MICO</name>